<evidence type="ECO:0000313" key="9">
    <source>
        <dbReference type="Proteomes" id="UP000019804"/>
    </source>
</evidence>
<dbReference type="HOGENOM" id="CLU_094297_2_0_1"/>
<dbReference type="GO" id="GO:0016020">
    <property type="term" value="C:membrane"/>
    <property type="evidence" value="ECO:0007669"/>
    <property type="project" value="UniProtKB-SubCell"/>
</dbReference>
<gene>
    <name evidence="8" type="ORF">EURHEDRAFT_409435</name>
</gene>
<evidence type="ECO:0000256" key="4">
    <source>
        <dbReference type="ARBA" id="ARBA00023136"/>
    </source>
</evidence>
<proteinExistence type="predicted"/>
<dbReference type="PANTHER" id="PTHR23241">
    <property type="entry name" value="LATE EMBRYOGENESIS ABUNDANT PLANTS LEA-RELATED"/>
    <property type="match status" value="1"/>
</dbReference>
<evidence type="ECO:0000256" key="1">
    <source>
        <dbReference type="ARBA" id="ARBA00004370"/>
    </source>
</evidence>
<evidence type="ECO:0000256" key="3">
    <source>
        <dbReference type="ARBA" id="ARBA00022989"/>
    </source>
</evidence>
<feature type="transmembrane region" description="Helical" evidence="6">
    <location>
        <begin position="86"/>
        <end position="107"/>
    </location>
</feature>
<feature type="transmembrane region" description="Helical" evidence="6">
    <location>
        <begin position="146"/>
        <end position="166"/>
    </location>
</feature>
<evidence type="ECO:0000259" key="7">
    <source>
        <dbReference type="Pfam" id="PF13664"/>
    </source>
</evidence>
<dbReference type="AlphaFoldDB" id="A0A017SMF5"/>
<evidence type="ECO:0000256" key="2">
    <source>
        <dbReference type="ARBA" id="ARBA00022692"/>
    </source>
</evidence>
<feature type="domain" description="TMEM205-like" evidence="7">
    <location>
        <begin position="10"/>
        <end position="116"/>
    </location>
</feature>
<protein>
    <recommendedName>
        <fullName evidence="7">TMEM205-like domain-containing protein</fullName>
    </recommendedName>
</protein>
<dbReference type="Proteomes" id="UP000019804">
    <property type="component" value="Unassembled WGS sequence"/>
</dbReference>
<dbReference type="OrthoDB" id="1641132at2759"/>
<evidence type="ECO:0000256" key="6">
    <source>
        <dbReference type="SAM" id="Phobius"/>
    </source>
</evidence>
<feature type="transmembrane region" description="Helical" evidence="6">
    <location>
        <begin position="47"/>
        <end position="66"/>
    </location>
</feature>
<organism evidence="8 9">
    <name type="scientific">Aspergillus ruber (strain CBS 135680)</name>
    <dbReference type="NCBI Taxonomy" id="1388766"/>
    <lineage>
        <taxon>Eukaryota</taxon>
        <taxon>Fungi</taxon>
        <taxon>Dikarya</taxon>
        <taxon>Ascomycota</taxon>
        <taxon>Pezizomycotina</taxon>
        <taxon>Eurotiomycetes</taxon>
        <taxon>Eurotiomycetidae</taxon>
        <taxon>Eurotiales</taxon>
        <taxon>Aspergillaceae</taxon>
        <taxon>Aspergillus</taxon>
        <taxon>Aspergillus subgen. Aspergillus</taxon>
    </lineage>
</organism>
<dbReference type="InterPro" id="IPR053009">
    <property type="entry name" value="Xanthocillin_Biosynth-Assoc"/>
</dbReference>
<dbReference type="InterPro" id="IPR025423">
    <property type="entry name" value="TMEM205-like"/>
</dbReference>
<accession>A0A017SMF5</accession>
<dbReference type="GeneID" id="63696200"/>
<evidence type="ECO:0000256" key="5">
    <source>
        <dbReference type="SAM" id="MobiDB-lite"/>
    </source>
</evidence>
<evidence type="ECO:0000313" key="8">
    <source>
        <dbReference type="EMBL" id="EYE98112.1"/>
    </source>
</evidence>
<dbReference type="PANTHER" id="PTHR23241:SF106">
    <property type="entry name" value="DUF4149 DOMAIN-CONTAINING PROTEIN"/>
    <property type="match status" value="1"/>
</dbReference>
<keyword evidence="2 6" id="KW-0812">Transmembrane</keyword>
<reference evidence="9" key="1">
    <citation type="journal article" date="2014" name="Nat. Commun.">
        <title>Genomic adaptations of the halophilic Dead Sea filamentous fungus Eurotium rubrum.</title>
        <authorList>
            <person name="Kis-Papo T."/>
            <person name="Weig A.R."/>
            <person name="Riley R."/>
            <person name="Persoh D."/>
            <person name="Salamov A."/>
            <person name="Sun H."/>
            <person name="Lipzen A."/>
            <person name="Wasser S.P."/>
            <person name="Rambold G."/>
            <person name="Grigoriev I.V."/>
            <person name="Nevo E."/>
        </authorList>
    </citation>
    <scope>NUCLEOTIDE SEQUENCE [LARGE SCALE GENOMIC DNA]</scope>
    <source>
        <strain evidence="9">CBS 135680</strain>
    </source>
</reference>
<feature type="compositionally biased region" description="Basic and acidic residues" evidence="5">
    <location>
        <begin position="114"/>
        <end position="127"/>
    </location>
</feature>
<dbReference type="RefSeq" id="XP_040641800.1">
    <property type="nucleotide sequence ID" value="XM_040781076.1"/>
</dbReference>
<dbReference type="Pfam" id="PF13664">
    <property type="entry name" value="DUF4149"/>
    <property type="match status" value="1"/>
</dbReference>
<sequence>MTDPRPYHVLSYGTLLGVQVYQSFVSGVVAFRALPRPQFAQLQTATFPIYFTLQSALPVVVALTASKGGQTLGVSGLLAPENRFSTLLPMATAVVTGLANQFILRPLTVNVMKERKRQETRDGKKSYDSPPHSKQMQALNKKFGKIHGVSSLLNMVTLLATIYYGVVIGKQLS</sequence>
<comment type="subcellular location">
    <subcellularLocation>
        <location evidence="1">Membrane</location>
    </subcellularLocation>
</comment>
<name>A0A017SMF5_ASPRC</name>
<keyword evidence="3 6" id="KW-1133">Transmembrane helix</keyword>
<dbReference type="EMBL" id="KK088414">
    <property type="protein sequence ID" value="EYE98112.1"/>
    <property type="molecule type" value="Genomic_DNA"/>
</dbReference>
<keyword evidence="9" id="KW-1185">Reference proteome</keyword>
<feature type="region of interest" description="Disordered" evidence="5">
    <location>
        <begin position="114"/>
        <end position="134"/>
    </location>
</feature>
<keyword evidence="4 6" id="KW-0472">Membrane</keyword>
<feature type="transmembrane region" description="Helical" evidence="6">
    <location>
        <begin position="12"/>
        <end position="35"/>
    </location>
</feature>